<feature type="signal peptide" evidence="1">
    <location>
        <begin position="1"/>
        <end position="19"/>
    </location>
</feature>
<evidence type="ECO:0000313" key="2">
    <source>
        <dbReference type="EMBL" id="KXT08838.1"/>
    </source>
</evidence>
<dbReference type="Proteomes" id="UP000073492">
    <property type="component" value="Unassembled WGS sequence"/>
</dbReference>
<accession>A0A139I2C9</accession>
<proteinExistence type="predicted"/>
<name>A0A139I2C9_9PEZI</name>
<keyword evidence="1" id="KW-0732">Signal</keyword>
<evidence type="ECO:0000313" key="3">
    <source>
        <dbReference type="Proteomes" id="UP000073492"/>
    </source>
</evidence>
<dbReference type="AlphaFoldDB" id="A0A139I2C9"/>
<protein>
    <submittedName>
        <fullName evidence="2">Uncharacterized protein</fullName>
    </submittedName>
</protein>
<evidence type="ECO:0000256" key="1">
    <source>
        <dbReference type="SAM" id="SignalP"/>
    </source>
</evidence>
<comment type="caution">
    <text evidence="2">The sequence shown here is derived from an EMBL/GenBank/DDBJ whole genome shotgun (WGS) entry which is preliminary data.</text>
</comment>
<organism evidence="2 3">
    <name type="scientific">Pseudocercospora musae</name>
    <dbReference type="NCBI Taxonomy" id="113226"/>
    <lineage>
        <taxon>Eukaryota</taxon>
        <taxon>Fungi</taxon>
        <taxon>Dikarya</taxon>
        <taxon>Ascomycota</taxon>
        <taxon>Pezizomycotina</taxon>
        <taxon>Dothideomycetes</taxon>
        <taxon>Dothideomycetidae</taxon>
        <taxon>Mycosphaerellales</taxon>
        <taxon>Mycosphaerellaceae</taxon>
        <taxon>Pseudocercospora</taxon>
    </lineage>
</organism>
<gene>
    <name evidence="2" type="ORF">AC579_8306</name>
</gene>
<feature type="chain" id="PRO_5007807000" evidence="1">
    <location>
        <begin position="20"/>
        <end position="387"/>
    </location>
</feature>
<reference evidence="2 3" key="1">
    <citation type="submission" date="2015-07" db="EMBL/GenBank/DDBJ databases">
        <title>Comparative genomics of the Sigatoka disease complex on banana suggests a link between parallel evolutionary changes in Pseudocercospora fijiensis and Pseudocercospora eumusae and increased virulence on the banana host.</title>
        <authorList>
            <person name="Chang T.-C."/>
            <person name="Salvucci A."/>
            <person name="Crous P.W."/>
            <person name="Stergiopoulos I."/>
        </authorList>
    </citation>
    <scope>NUCLEOTIDE SEQUENCE [LARGE SCALE GENOMIC DNA]</scope>
    <source>
        <strain evidence="2 3">CBS 116634</strain>
    </source>
</reference>
<keyword evidence="3" id="KW-1185">Reference proteome</keyword>
<dbReference type="EMBL" id="LFZO01000396">
    <property type="protein sequence ID" value="KXT08838.1"/>
    <property type="molecule type" value="Genomic_DNA"/>
</dbReference>
<sequence length="387" mass="41784">MMATRLPFFALSFVFLVQSRHLHHQYKHEAVALERRQVGPPIQASPTSTVTVAATRDAAPILTYITPSPGAAAIAVTEESQLVTSYVPQYTLCELPPQAVFPVTPALPTTTMTAPWRNYSISLPPGNGTCTTIYSPTQTMVCATTLTGLVQKYTVSDCAQDITFSTEYGYVLASPTVSPPNVTSEALATITPQAATVQHLTTYYVAPWQAVTAGSSPEEVTLKVCATYANGTEECIRQYEVWHTSLVTESATRTTSVNISTTIHGTSQVIVETFAANITEAITTFRLSTDMEFQYATEIVMTDRSSVDGVITAPTSYITRTVENATPIETGNNDVTTTRTSTIRRTSTTTVYDGTTTATLPTVLADDTPTESVDWVSMLGIPTARKE</sequence>
<dbReference type="EMBL" id="LFZO01000396">
    <property type="protein sequence ID" value="KXT08837.1"/>
    <property type="molecule type" value="Genomic_DNA"/>
</dbReference>
<dbReference type="STRING" id="113226.A0A139I2C9"/>